<name>A0ABQ6Y3S9_9GAMM</name>
<accession>A0ABQ6Y3S9</accession>
<comment type="caution">
    <text evidence="1">The sequence shown here is derived from an EMBL/GenBank/DDBJ whole genome shotgun (WGS) entry which is preliminary data.</text>
</comment>
<gene>
    <name evidence="1" type="ORF">A6D6_03663</name>
</gene>
<evidence type="ECO:0000313" key="2">
    <source>
        <dbReference type="Proteomes" id="UP000771797"/>
    </source>
</evidence>
<keyword evidence="2" id="KW-1185">Reference proteome</keyword>
<evidence type="ECO:0000313" key="1">
    <source>
        <dbReference type="EMBL" id="KAF0803628.1"/>
    </source>
</evidence>
<dbReference type="EMBL" id="AQPF01000048">
    <property type="protein sequence ID" value="KAF0803628.1"/>
    <property type="molecule type" value="Genomic_DNA"/>
</dbReference>
<proteinExistence type="predicted"/>
<sequence length="61" mass="6738">MPVLLGYLEDIHSAVATAPLWEACWQANRQRLRAFAAKAASHSGFVADPWETSLLANRAAW</sequence>
<organism evidence="1 2">
    <name type="scientific">Alcanivorax xiamenensis</name>
    <dbReference type="NCBI Taxonomy" id="1177156"/>
    <lineage>
        <taxon>Bacteria</taxon>
        <taxon>Pseudomonadati</taxon>
        <taxon>Pseudomonadota</taxon>
        <taxon>Gammaproteobacteria</taxon>
        <taxon>Oceanospirillales</taxon>
        <taxon>Alcanivoracaceae</taxon>
        <taxon>Alcanivorax</taxon>
    </lineage>
</organism>
<protein>
    <submittedName>
        <fullName evidence="1">Uncharacterized protein</fullName>
    </submittedName>
</protein>
<dbReference type="Proteomes" id="UP000771797">
    <property type="component" value="Unassembled WGS sequence"/>
</dbReference>
<reference evidence="1 2" key="1">
    <citation type="submission" date="2012-09" db="EMBL/GenBank/DDBJ databases">
        <title>Genome Sequence of alkane-degrading Bacterium Alcanivorax sp. 6-D-6.</title>
        <authorList>
            <person name="Lai Q."/>
            <person name="Shao Z."/>
        </authorList>
    </citation>
    <scope>NUCLEOTIDE SEQUENCE [LARGE SCALE GENOMIC DNA]</scope>
    <source>
        <strain evidence="1 2">6-D-6</strain>
    </source>
</reference>